<feature type="modified residue" description="4-aspartylphosphate" evidence="10">
    <location>
        <position position="56"/>
    </location>
</feature>
<keyword evidence="13" id="KW-1185">Reference proteome</keyword>
<evidence type="ECO:0000256" key="1">
    <source>
        <dbReference type="ARBA" id="ARBA00004496"/>
    </source>
</evidence>
<keyword evidence="3 10" id="KW-0597">Phosphoprotein</keyword>
<evidence type="ECO:0000256" key="10">
    <source>
        <dbReference type="PROSITE-ProRule" id="PRU00169"/>
    </source>
</evidence>
<keyword evidence="5 9" id="KW-0805">Transcription regulation</keyword>
<evidence type="ECO:0000256" key="6">
    <source>
        <dbReference type="ARBA" id="ARBA00023125"/>
    </source>
</evidence>
<dbReference type="Pfam" id="PF00072">
    <property type="entry name" value="Response_reg"/>
    <property type="match status" value="1"/>
</dbReference>
<gene>
    <name evidence="12" type="ORF">ACFSFY_01730</name>
</gene>
<evidence type="ECO:0000256" key="9">
    <source>
        <dbReference type="PIRNR" id="PIRNR006171"/>
    </source>
</evidence>
<keyword evidence="4 9" id="KW-0902">Two-component regulatory system</keyword>
<dbReference type="PIRSF" id="PIRSF006171">
    <property type="entry name" value="RR_citrat_malat"/>
    <property type="match status" value="1"/>
</dbReference>
<dbReference type="Gene3D" id="3.40.50.2300">
    <property type="match status" value="1"/>
</dbReference>
<dbReference type="SMART" id="SM00448">
    <property type="entry name" value="REC"/>
    <property type="match status" value="1"/>
</dbReference>
<protein>
    <recommendedName>
        <fullName evidence="9">Transcriptional regulatory protein</fullName>
    </recommendedName>
</protein>
<keyword evidence="7 9" id="KW-0010">Activator</keyword>
<evidence type="ECO:0000259" key="11">
    <source>
        <dbReference type="PROSITE" id="PS50110"/>
    </source>
</evidence>
<keyword evidence="6 9" id="KW-0238">DNA-binding</keyword>
<sequence>MQKIRVLIMEDDFRVADINKKFTERLEGFEVCGIASTIKEAKEKLLTYKPDLVFLDVYFPDGNGIDMLWHIRNHHRSTDVILITAAKEIETVQEAIRGGVIDYIIKPVLFERFEKTLAKYVENRLQMTTIDDVDQEDVDQLLHNKRKELAYEQEIPKGIDPLTLKKIRGEISAFTGQGVTAEDFGKHVGMSRTTARRYLEYMVSIDSITAELAYGQVGRPERLYRINEK</sequence>
<reference evidence="13" key="1">
    <citation type="journal article" date="2019" name="Int. J. Syst. Evol. Microbiol.">
        <title>The Global Catalogue of Microorganisms (GCM) 10K type strain sequencing project: providing services to taxonomists for standard genome sequencing and annotation.</title>
        <authorList>
            <consortium name="The Broad Institute Genomics Platform"/>
            <consortium name="The Broad Institute Genome Sequencing Center for Infectious Disease"/>
            <person name="Wu L."/>
            <person name="Ma J."/>
        </authorList>
    </citation>
    <scope>NUCLEOTIDE SEQUENCE [LARGE SCALE GENOMIC DNA]</scope>
    <source>
        <strain evidence="13">CGMCC 4.7177</strain>
    </source>
</reference>
<evidence type="ECO:0000256" key="3">
    <source>
        <dbReference type="ARBA" id="ARBA00022553"/>
    </source>
</evidence>
<dbReference type="InterPro" id="IPR051271">
    <property type="entry name" value="2C-system_Tx_regulators"/>
</dbReference>
<dbReference type="InterPro" id="IPR001789">
    <property type="entry name" value="Sig_transdc_resp-reg_receiver"/>
</dbReference>
<comment type="subcellular location">
    <subcellularLocation>
        <location evidence="1 9">Cytoplasm</location>
    </subcellularLocation>
</comment>
<dbReference type="PANTHER" id="PTHR45526:SF1">
    <property type="entry name" value="TRANSCRIPTIONAL REGULATORY PROTEIN DCUR-RELATED"/>
    <property type="match status" value="1"/>
</dbReference>
<dbReference type="Pfam" id="PF20714">
    <property type="entry name" value="HTH_64"/>
    <property type="match status" value="1"/>
</dbReference>
<dbReference type="SUPFAM" id="SSF52172">
    <property type="entry name" value="CheY-like"/>
    <property type="match status" value="1"/>
</dbReference>
<dbReference type="RefSeq" id="WP_381535450.1">
    <property type="nucleotide sequence ID" value="NZ_JBHUGI010000004.1"/>
</dbReference>
<dbReference type="InterPro" id="IPR024187">
    <property type="entry name" value="Sig_transdc_resp-reg_cit/mal"/>
</dbReference>
<evidence type="ECO:0000256" key="5">
    <source>
        <dbReference type="ARBA" id="ARBA00023015"/>
    </source>
</evidence>
<keyword evidence="8 9" id="KW-0804">Transcription</keyword>
<evidence type="ECO:0000313" key="12">
    <source>
        <dbReference type="EMBL" id="MFD1926793.1"/>
    </source>
</evidence>
<dbReference type="PROSITE" id="PS50110">
    <property type="entry name" value="RESPONSE_REGULATORY"/>
    <property type="match status" value="1"/>
</dbReference>
<dbReference type="Proteomes" id="UP001597218">
    <property type="component" value="Unassembled WGS sequence"/>
</dbReference>
<feature type="domain" description="Response regulatory" evidence="11">
    <location>
        <begin position="5"/>
        <end position="121"/>
    </location>
</feature>
<evidence type="ECO:0000256" key="7">
    <source>
        <dbReference type="ARBA" id="ARBA00023159"/>
    </source>
</evidence>
<proteinExistence type="predicted"/>
<dbReference type="PANTHER" id="PTHR45526">
    <property type="entry name" value="TRANSCRIPTIONAL REGULATORY PROTEIN DPIA"/>
    <property type="match status" value="1"/>
</dbReference>
<evidence type="ECO:0000256" key="4">
    <source>
        <dbReference type="ARBA" id="ARBA00023012"/>
    </source>
</evidence>
<comment type="caution">
    <text evidence="12">The sequence shown here is derived from an EMBL/GenBank/DDBJ whole genome shotgun (WGS) entry which is preliminary data.</text>
</comment>
<evidence type="ECO:0000313" key="13">
    <source>
        <dbReference type="Proteomes" id="UP001597218"/>
    </source>
</evidence>
<dbReference type="InterPro" id="IPR048714">
    <property type="entry name" value="DpiA-like_HTH"/>
</dbReference>
<evidence type="ECO:0000256" key="2">
    <source>
        <dbReference type="ARBA" id="ARBA00022490"/>
    </source>
</evidence>
<dbReference type="CDD" id="cd19925">
    <property type="entry name" value="REC_citrate_TCS"/>
    <property type="match status" value="1"/>
</dbReference>
<name>A0ABW4SBV3_9BACL</name>
<keyword evidence="2 9" id="KW-0963">Cytoplasm</keyword>
<dbReference type="InterPro" id="IPR011006">
    <property type="entry name" value="CheY-like_superfamily"/>
</dbReference>
<dbReference type="EMBL" id="JBHUGI010000004">
    <property type="protein sequence ID" value="MFD1926793.1"/>
    <property type="molecule type" value="Genomic_DNA"/>
</dbReference>
<organism evidence="12 13">
    <name type="scientific">Sporosarcina siberiensis</name>
    <dbReference type="NCBI Taxonomy" id="1365606"/>
    <lineage>
        <taxon>Bacteria</taxon>
        <taxon>Bacillati</taxon>
        <taxon>Bacillota</taxon>
        <taxon>Bacilli</taxon>
        <taxon>Bacillales</taxon>
        <taxon>Caryophanaceae</taxon>
        <taxon>Sporosarcina</taxon>
    </lineage>
</organism>
<evidence type="ECO:0000256" key="8">
    <source>
        <dbReference type="ARBA" id="ARBA00023163"/>
    </source>
</evidence>
<accession>A0ABW4SBV3</accession>